<dbReference type="Gene3D" id="3.60.130.10">
    <property type="entry name" value="Clavaminate synthase-like"/>
    <property type="match status" value="1"/>
</dbReference>
<comment type="caution">
    <text evidence="6">The sequence shown here is derived from an EMBL/GenBank/DDBJ whole genome shotgun (WGS) entry which is preliminary data.</text>
</comment>
<evidence type="ECO:0000256" key="2">
    <source>
        <dbReference type="ARBA" id="ARBA00023002"/>
    </source>
</evidence>
<evidence type="ECO:0000313" key="7">
    <source>
        <dbReference type="Proteomes" id="UP000617743"/>
    </source>
</evidence>
<proteinExistence type="predicted"/>
<protein>
    <recommendedName>
        <fullName evidence="5">TauD/TfdA-like domain-containing protein</fullName>
    </recommendedName>
</protein>
<sequence length="191" mass="20199">MRVAPARSATLFASHYVDVRAPHAADACAARLQDTGLVTVDGLLSRQAVLAFAERLMRIAPHPHSGPDGLTAIYDTGTHAHRVGFAGLGHGELEAHTERAGVPHPPRLMLLVCLRPADDGGEVLLADGHDVLASLCAEGRDAAVVLSKPRTAYFGAGAGHPSQIFTVHTDGRVSVRLRQDGLARWSPIVHP</sequence>
<dbReference type="PANTHER" id="PTHR10696">
    <property type="entry name" value="GAMMA-BUTYROBETAINE HYDROXYLASE-RELATED"/>
    <property type="match status" value="1"/>
</dbReference>
<accession>A0ABQ2X3G6</accession>
<comment type="cofactor">
    <cofactor evidence="1">
        <name>Fe(2+)</name>
        <dbReference type="ChEBI" id="CHEBI:29033"/>
    </cofactor>
</comment>
<reference evidence="7" key="1">
    <citation type="journal article" date="2019" name="Int. J. Syst. Evol. Microbiol.">
        <title>The Global Catalogue of Microorganisms (GCM) 10K type strain sequencing project: providing services to taxonomists for standard genome sequencing and annotation.</title>
        <authorList>
            <consortium name="The Broad Institute Genomics Platform"/>
            <consortium name="The Broad Institute Genome Sequencing Center for Infectious Disease"/>
            <person name="Wu L."/>
            <person name="Ma J."/>
        </authorList>
    </citation>
    <scope>NUCLEOTIDE SEQUENCE [LARGE SCALE GENOMIC DNA]</scope>
    <source>
        <strain evidence="7">JCM 4866</strain>
    </source>
</reference>
<dbReference type="InterPro" id="IPR003819">
    <property type="entry name" value="TauD/TfdA-like"/>
</dbReference>
<dbReference type="InterPro" id="IPR042098">
    <property type="entry name" value="TauD-like_sf"/>
</dbReference>
<evidence type="ECO:0000256" key="4">
    <source>
        <dbReference type="ARBA" id="ARBA00023194"/>
    </source>
</evidence>
<dbReference type="InterPro" id="IPR050411">
    <property type="entry name" value="AlphaKG_dependent_hydroxylases"/>
</dbReference>
<name>A0ABQ2X3G6_9ACTN</name>
<organism evidence="6 7">
    <name type="scientific">Streptomyces lomondensis</name>
    <dbReference type="NCBI Taxonomy" id="68229"/>
    <lineage>
        <taxon>Bacteria</taxon>
        <taxon>Bacillati</taxon>
        <taxon>Actinomycetota</taxon>
        <taxon>Actinomycetes</taxon>
        <taxon>Kitasatosporales</taxon>
        <taxon>Streptomycetaceae</taxon>
        <taxon>Streptomyces</taxon>
    </lineage>
</organism>
<keyword evidence="3" id="KW-0408">Iron</keyword>
<evidence type="ECO:0000256" key="1">
    <source>
        <dbReference type="ARBA" id="ARBA00001954"/>
    </source>
</evidence>
<evidence type="ECO:0000313" key="6">
    <source>
        <dbReference type="EMBL" id="GGW97397.1"/>
    </source>
</evidence>
<keyword evidence="4" id="KW-0045">Antibiotic biosynthesis</keyword>
<dbReference type="PANTHER" id="PTHR10696:SF56">
    <property type="entry name" value="TAUD_TFDA-LIKE DOMAIN-CONTAINING PROTEIN"/>
    <property type="match status" value="1"/>
</dbReference>
<dbReference type="SUPFAM" id="SSF51197">
    <property type="entry name" value="Clavaminate synthase-like"/>
    <property type="match status" value="1"/>
</dbReference>
<dbReference type="Proteomes" id="UP000617743">
    <property type="component" value="Unassembled WGS sequence"/>
</dbReference>
<dbReference type="RefSeq" id="WP_190050595.1">
    <property type="nucleotide sequence ID" value="NZ_BMWC01000003.1"/>
</dbReference>
<evidence type="ECO:0000259" key="5">
    <source>
        <dbReference type="Pfam" id="PF02668"/>
    </source>
</evidence>
<dbReference type="Pfam" id="PF02668">
    <property type="entry name" value="TauD"/>
    <property type="match status" value="1"/>
</dbReference>
<gene>
    <name evidence="6" type="ORF">GCM10010383_29100</name>
</gene>
<dbReference type="EMBL" id="BMWC01000003">
    <property type="protein sequence ID" value="GGW97397.1"/>
    <property type="molecule type" value="Genomic_DNA"/>
</dbReference>
<evidence type="ECO:0000256" key="3">
    <source>
        <dbReference type="ARBA" id="ARBA00023004"/>
    </source>
</evidence>
<feature type="domain" description="TauD/TfdA-like" evidence="5">
    <location>
        <begin position="21"/>
        <end position="157"/>
    </location>
</feature>
<keyword evidence="7" id="KW-1185">Reference proteome</keyword>
<keyword evidence="2" id="KW-0560">Oxidoreductase</keyword>